<evidence type="ECO:0000256" key="1">
    <source>
        <dbReference type="SAM" id="Coils"/>
    </source>
</evidence>
<feature type="coiled-coil region" evidence="1">
    <location>
        <begin position="83"/>
        <end position="110"/>
    </location>
</feature>
<evidence type="ECO:0000313" key="3">
    <source>
        <dbReference type="Proteomes" id="UP001500897"/>
    </source>
</evidence>
<sequence length="155" mass="17285">MKAVRKKFQDDLESARGRRAGRFTAFAFVHNDRRGVRPVAATLLAEARNGRPALTFEELGGRALRQELMQLDVALAGGEAFHLSAVRNRRRFLDAEIEELSQRLEGRRAERARLGGQPRAPSSWWPGARRRVRPRAAVAVPGPHPAEARGWVSSS</sequence>
<keyword evidence="3" id="KW-1185">Reference proteome</keyword>
<proteinExistence type="predicted"/>
<reference evidence="2 3" key="1">
    <citation type="journal article" date="2019" name="Int. J. Syst. Evol. Microbiol.">
        <title>The Global Catalogue of Microorganisms (GCM) 10K type strain sequencing project: providing services to taxonomists for standard genome sequencing and annotation.</title>
        <authorList>
            <consortium name="The Broad Institute Genomics Platform"/>
            <consortium name="The Broad Institute Genome Sequencing Center for Infectious Disease"/>
            <person name="Wu L."/>
            <person name="Ma J."/>
        </authorList>
    </citation>
    <scope>NUCLEOTIDE SEQUENCE [LARGE SCALE GENOMIC DNA]</scope>
    <source>
        <strain evidence="2 3">JCM 14559</strain>
    </source>
</reference>
<dbReference type="RefSeq" id="WP_344558562.1">
    <property type="nucleotide sequence ID" value="NZ_BAAANS010000084.1"/>
</dbReference>
<organism evidence="2 3">
    <name type="scientific">Kitasatospora saccharophila</name>
    <dbReference type="NCBI Taxonomy" id="407973"/>
    <lineage>
        <taxon>Bacteria</taxon>
        <taxon>Bacillati</taxon>
        <taxon>Actinomycetota</taxon>
        <taxon>Actinomycetes</taxon>
        <taxon>Kitasatosporales</taxon>
        <taxon>Streptomycetaceae</taxon>
        <taxon>Kitasatospora</taxon>
    </lineage>
</organism>
<dbReference type="EMBL" id="BAAANS010000084">
    <property type="protein sequence ID" value="GAA2122194.1"/>
    <property type="molecule type" value="Genomic_DNA"/>
</dbReference>
<evidence type="ECO:0000313" key="2">
    <source>
        <dbReference type="EMBL" id="GAA2122194.1"/>
    </source>
</evidence>
<comment type="caution">
    <text evidence="2">The sequence shown here is derived from an EMBL/GenBank/DDBJ whole genome shotgun (WGS) entry which is preliminary data.</text>
</comment>
<accession>A0ABN2Y966</accession>
<protein>
    <submittedName>
        <fullName evidence="2">Uncharacterized protein</fullName>
    </submittedName>
</protein>
<dbReference type="Proteomes" id="UP001500897">
    <property type="component" value="Unassembled WGS sequence"/>
</dbReference>
<keyword evidence="1" id="KW-0175">Coiled coil</keyword>
<gene>
    <name evidence="2" type="ORF">GCM10009759_72520</name>
</gene>
<name>A0ABN2Y966_9ACTN</name>